<dbReference type="Gramene" id="Tc02v2_t014110.2">
    <property type="protein sequence ID" value="Tc02v2_p014110.2"/>
    <property type="gene ID" value="Tc02v2_g014110"/>
</dbReference>
<sequence length="297" mass="33934">MVSKNKNLKIKGLKDMEHQLEARISTLERNQEEFRHDLREMKGQIAKLMEMVECLNRTNGIHPQEFQSLQTEPRLKQPLKEGQFVLDRTNISLSDPNKDQGLKKVIKGMDEFNMQMIELKSSISKMGPLSPAPPLNSGLPPSTYFQPTTFRPTFQPMNIGLRPSFHPCPSTFQSPSQQAPRAQLFTQSSITLAPSLCVIQKQSKKKQPKQLDLIPISYGELFRQLVQDHLVAAMPIEPLKPPYPKWYNPNARCDYHGGIMRHSIEDYTAFKHKVQALIDVKWFDPAKMVGQGDKVSK</sequence>
<proteinExistence type="predicted"/>
<keyword evidence="1" id="KW-0175">Coiled coil</keyword>
<gene>
    <name evidence="3" type="primary">LOC108660784</name>
</gene>
<reference evidence="2" key="1">
    <citation type="journal article" date="1997" name="Nucleic Acids Res.">
        <title>tRNAscan-SE: a program for improved detection of transfer RNA genes in genomic sequence.</title>
        <authorList>
            <person name="Lowe T.M."/>
            <person name="Eddy S.R."/>
        </authorList>
    </citation>
    <scope>NUCLEOTIDE SEQUENCE [LARGE SCALE GENOMIC DNA]</scope>
    <source>
        <strain evidence="2">r\B97-61/B2</strain>
    </source>
</reference>
<dbReference type="Proteomes" id="UP000694886">
    <property type="component" value="Chromosome 2"/>
</dbReference>
<reference evidence="3" key="2">
    <citation type="submission" date="2025-08" db="UniProtKB">
        <authorList>
            <consortium name="RefSeq"/>
        </authorList>
    </citation>
    <scope>IDENTIFICATION</scope>
</reference>
<dbReference type="GeneID" id="108660784"/>
<evidence type="ECO:0000256" key="1">
    <source>
        <dbReference type="SAM" id="Coils"/>
    </source>
</evidence>
<dbReference type="KEGG" id="tcc:108660784"/>
<accession>A0AB32VXP4</accession>
<dbReference type="RefSeq" id="XP_017970647.1">
    <property type="nucleotide sequence ID" value="XM_018115158.1"/>
</dbReference>
<evidence type="ECO:0000313" key="3">
    <source>
        <dbReference type="RefSeq" id="XP_017970647.1"/>
    </source>
</evidence>
<protein>
    <submittedName>
        <fullName evidence="3">Uncharacterized protein LOC108660784 isoform X1</fullName>
    </submittedName>
</protein>
<organism evidence="2 3">
    <name type="scientific">Theobroma cacao</name>
    <name type="common">Cacao</name>
    <name type="synonym">Cocoa</name>
    <dbReference type="NCBI Taxonomy" id="3641"/>
    <lineage>
        <taxon>Eukaryota</taxon>
        <taxon>Viridiplantae</taxon>
        <taxon>Streptophyta</taxon>
        <taxon>Embryophyta</taxon>
        <taxon>Tracheophyta</taxon>
        <taxon>Spermatophyta</taxon>
        <taxon>Magnoliopsida</taxon>
        <taxon>eudicotyledons</taxon>
        <taxon>Gunneridae</taxon>
        <taxon>Pentapetalae</taxon>
        <taxon>rosids</taxon>
        <taxon>malvids</taxon>
        <taxon>Malvales</taxon>
        <taxon>Malvaceae</taxon>
        <taxon>Byttnerioideae</taxon>
        <taxon>Theobroma</taxon>
    </lineage>
</organism>
<dbReference type="PANTHER" id="PTHR32108">
    <property type="entry name" value="DNA-DIRECTED RNA POLYMERASE SUBUNIT ALPHA"/>
    <property type="match status" value="1"/>
</dbReference>
<name>A0AB32VXP4_THECC</name>
<feature type="coiled-coil region" evidence="1">
    <location>
        <begin position="10"/>
        <end position="58"/>
    </location>
</feature>
<dbReference type="PANTHER" id="PTHR32108:SF9">
    <property type="entry name" value="REVERSE TRANSCRIPTASE RNASE H-LIKE DOMAIN-CONTAINING PROTEIN"/>
    <property type="match status" value="1"/>
</dbReference>
<evidence type="ECO:0000313" key="2">
    <source>
        <dbReference type="Proteomes" id="UP000694886"/>
    </source>
</evidence>
<dbReference type="AlphaFoldDB" id="A0AB32VXP4"/>